<dbReference type="EMBL" id="SLXV01000051">
    <property type="protein sequence ID" value="TCP62738.1"/>
    <property type="molecule type" value="Genomic_DNA"/>
</dbReference>
<dbReference type="InterPro" id="IPR013549">
    <property type="entry name" value="DUF1731"/>
</dbReference>
<dbReference type="CDD" id="cd05242">
    <property type="entry name" value="SDR_a8"/>
    <property type="match status" value="1"/>
</dbReference>
<evidence type="ECO:0000259" key="3">
    <source>
        <dbReference type="Pfam" id="PF08338"/>
    </source>
</evidence>
<name>A0A4R2RJ24_9BACL</name>
<dbReference type="Pfam" id="PF01370">
    <property type="entry name" value="Epimerase"/>
    <property type="match status" value="1"/>
</dbReference>
<dbReference type="RefSeq" id="WP_165873822.1">
    <property type="nucleotide sequence ID" value="NZ_SLXV01000051.1"/>
</dbReference>
<dbReference type="InterPro" id="IPR010099">
    <property type="entry name" value="SDR39U1"/>
</dbReference>
<feature type="domain" description="DUF1731" evidence="3">
    <location>
        <begin position="251"/>
        <end position="297"/>
    </location>
</feature>
<evidence type="ECO:0008006" key="6">
    <source>
        <dbReference type="Google" id="ProtNLM"/>
    </source>
</evidence>
<dbReference type="InterPro" id="IPR036291">
    <property type="entry name" value="NAD(P)-bd_dom_sf"/>
</dbReference>
<dbReference type="PANTHER" id="PTHR11092">
    <property type="entry name" value="SUGAR NUCLEOTIDE EPIMERASE RELATED"/>
    <property type="match status" value="1"/>
</dbReference>
<dbReference type="InterPro" id="IPR001509">
    <property type="entry name" value="Epimerase_deHydtase"/>
</dbReference>
<dbReference type="Pfam" id="PF08338">
    <property type="entry name" value="DUF1731"/>
    <property type="match status" value="1"/>
</dbReference>
<evidence type="ECO:0000259" key="2">
    <source>
        <dbReference type="Pfam" id="PF01370"/>
    </source>
</evidence>
<keyword evidence="5" id="KW-1185">Reference proteome</keyword>
<feature type="domain" description="NAD-dependent epimerase/dehydratase" evidence="2">
    <location>
        <begin position="3"/>
        <end position="215"/>
    </location>
</feature>
<comment type="caution">
    <text evidence="4">The sequence shown here is derived from an EMBL/GenBank/DDBJ whole genome shotgun (WGS) entry which is preliminary data.</text>
</comment>
<protein>
    <recommendedName>
        <fullName evidence="6">TIGR01777 family protein</fullName>
    </recommendedName>
</protein>
<dbReference type="Proteomes" id="UP000294746">
    <property type="component" value="Unassembled WGS sequence"/>
</dbReference>
<accession>A0A4R2RJ24</accession>
<comment type="similarity">
    <text evidence="1">Belongs to the NAD(P)-dependent epimerase/dehydratase family. SDR39U1 subfamily.</text>
</comment>
<dbReference type="NCBIfam" id="TIGR01777">
    <property type="entry name" value="yfcH"/>
    <property type="match status" value="1"/>
</dbReference>
<reference evidence="4 5" key="1">
    <citation type="submission" date="2019-03" db="EMBL/GenBank/DDBJ databases">
        <title>Genomic Encyclopedia of Type Strains, Phase IV (KMG-IV): sequencing the most valuable type-strain genomes for metagenomic binning, comparative biology and taxonomic classification.</title>
        <authorList>
            <person name="Goeker M."/>
        </authorList>
    </citation>
    <scope>NUCLEOTIDE SEQUENCE [LARGE SCALE GENOMIC DNA]</scope>
    <source>
        <strain evidence="4 5">DSM 46831</strain>
    </source>
</reference>
<dbReference type="SUPFAM" id="SSF51735">
    <property type="entry name" value="NAD(P)-binding Rossmann-fold domains"/>
    <property type="match status" value="1"/>
</dbReference>
<dbReference type="PANTHER" id="PTHR11092:SF0">
    <property type="entry name" value="EPIMERASE FAMILY PROTEIN SDR39U1"/>
    <property type="match status" value="1"/>
</dbReference>
<proteinExistence type="inferred from homology"/>
<gene>
    <name evidence="4" type="ORF">EDD57_15119</name>
</gene>
<sequence length="304" mass="33726">MKIAITGCTGLIGTELTKYFKGQGDHVVEVIRVKKEDSNRSTMYWNPDQGVMETDKLEGCDVFIHLAGENISSRRWDNKQKERILTSRTRGTTVLCNALSRLKQPPKVLLSASAIGYYGNHPASITLDEQSTKSNDFLAEVISEWESATQPAKEAGVRVVHMRFGIVLSEKGGALAKMLLPFQLGMGGRIGDGKQIMSWVALEEIPLIVQFLIQQESITGPVNIVSPYSVSNQEFTNTLGKVLHRPTILPLPAFLLRVLFGEMADPLLVNGCNVIPRKLQESGYSFAYPHLHNTLTRIFGNKEK</sequence>
<dbReference type="Gene3D" id="3.40.50.720">
    <property type="entry name" value="NAD(P)-binding Rossmann-like Domain"/>
    <property type="match status" value="1"/>
</dbReference>
<evidence type="ECO:0000256" key="1">
    <source>
        <dbReference type="ARBA" id="ARBA00009353"/>
    </source>
</evidence>
<dbReference type="AlphaFoldDB" id="A0A4R2RJ24"/>
<organism evidence="4 5">
    <name type="scientific">Baia soyae</name>
    <dbReference type="NCBI Taxonomy" id="1544746"/>
    <lineage>
        <taxon>Bacteria</taxon>
        <taxon>Bacillati</taxon>
        <taxon>Bacillota</taxon>
        <taxon>Bacilli</taxon>
        <taxon>Bacillales</taxon>
        <taxon>Thermoactinomycetaceae</taxon>
        <taxon>Baia</taxon>
    </lineage>
</organism>
<evidence type="ECO:0000313" key="5">
    <source>
        <dbReference type="Proteomes" id="UP000294746"/>
    </source>
</evidence>
<evidence type="ECO:0000313" key="4">
    <source>
        <dbReference type="EMBL" id="TCP62738.1"/>
    </source>
</evidence>